<comment type="subcellular location">
    <subcellularLocation>
        <location evidence="1 8">Cell membrane</location>
        <topology evidence="1 8">Multi-pass membrane protein</topology>
    </subcellularLocation>
</comment>
<keyword evidence="6 8" id="KW-1133">Transmembrane helix</keyword>
<evidence type="ECO:0000256" key="1">
    <source>
        <dbReference type="ARBA" id="ARBA00004651"/>
    </source>
</evidence>
<gene>
    <name evidence="9" type="ORF">SAMN05444359_10397</name>
</gene>
<evidence type="ECO:0000313" key="9">
    <source>
        <dbReference type="EMBL" id="SEP87406.1"/>
    </source>
</evidence>
<feature type="transmembrane region" description="Helical" evidence="8">
    <location>
        <begin position="179"/>
        <end position="198"/>
    </location>
</feature>
<dbReference type="AlphaFoldDB" id="A0A1H9BEI0"/>
<dbReference type="InParanoid" id="A0A1H9BEI0"/>
<dbReference type="InterPro" id="IPR002781">
    <property type="entry name" value="TM_pro_TauE-like"/>
</dbReference>
<name>A0A1H9BEI0_9BACT</name>
<evidence type="ECO:0000256" key="6">
    <source>
        <dbReference type="ARBA" id="ARBA00022989"/>
    </source>
</evidence>
<evidence type="ECO:0000256" key="2">
    <source>
        <dbReference type="ARBA" id="ARBA00009142"/>
    </source>
</evidence>
<dbReference type="RefSeq" id="WP_090165523.1">
    <property type="nucleotide sequence ID" value="NZ_FOFB01000003.1"/>
</dbReference>
<feature type="transmembrane region" description="Helical" evidence="8">
    <location>
        <begin position="80"/>
        <end position="98"/>
    </location>
</feature>
<evidence type="ECO:0000256" key="4">
    <source>
        <dbReference type="ARBA" id="ARBA00022475"/>
    </source>
</evidence>
<dbReference type="STRING" id="478744.SAMN05444359_10397"/>
<dbReference type="Pfam" id="PF01925">
    <property type="entry name" value="TauE"/>
    <property type="match status" value="1"/>
</dbReference>
<keyword evidence="3" id="KW-0813">Transport</keyword>
<keyword evidence="7 8" id="KW-0472">Membrane</keyword>
<dbReference type="InterPro" id="IPR052017">
    <property type="entry name" value="TSUP"/>
</dbReference>
<accession>A0A1H9BEI0</accession>
<dbReference type="Proteomes" id="UP000199021">
    <property type="component" value="Unassembled WGS sequence"/>
</dbReference>
<dbReference type="GO" id="GO:0005886">
    <property type="term" value="C:plasma membrane"/>
    <property type="evidence" value="ECO:0007669"/>
    <property type="project" value="UniProtKB-SubCell"/>
</dbReference>
<feature type="transmembrane region" description="Helical" evidence="8">
    <location>
        <begin position="204"/>
        <end position="222"/>
    </location>
</feature>
<feature type="transmembrane region" description="Helical" evidence="8">
    <location>
        <begin position="105"/>
        <end position="121"/>
    </location>
</feature>
<evidence type="ECO:0000256" key="7">
    <source>
        <dbReference type="ARBA" id="ARBA00023136"/>
    </source>
</evidence>
<keyword evidence="4 8" id="KW-1003">Cell membrane</keyword>
<dbReference type="EMBL" id="FOFB01000003">
    <property type="protein sequence ID" value="SEP87406.1"/>
    <property type="molecule type" value="Genomic_DNA"/>
</dbReference>
<feature type="transmembrane region" description="Helical" evidence="8">
    <location>
        <begin position="141"/>
        <end position="167"/>
    </location>
</feature>
<sequence length="253" mass="27424">MFYLIALVGAILAGAVNTLSGNGSAITLTILMELLGLPANVANGTNRLGVLGNGFAASLGFQRAGRFTVKKEERVEMTRVVVITTLGAVLGIYLSLIISNEAYRAVFRYLLIVMLVVVLVKPKRWLVAPEGRPTLPQWLSIPLYFALGIYGGFIQMGMGVFFLAIMVLVARYEIIQANVIKALVVTAYTLIAVAIFSWRGLIDWPIGLLMAAGQMIGGYLTARFAAQHPKAGLYAYRLLIIVIIAAIVKAFFL</sequence>
<dbReference type="OrthoDB" id="554695at2"/>
<comment type="similarity">
    <text evidence="2 8">Belongs to the 4-toluene sulfonate uptake permease (TSUP) (TC 2.A.102) family.</text>
</comment>
<evidence type="ECO:0000313" key="10">
    <source>
        <dbReference type="Proteomes" id="UP000199021"/>
    </source>
</evidence>
<proteinExistence type="inferred from homology"/>
<feature type="transmembrane region" description="Helical" evidence="8">
    <location>
        <begin position="234"/>
        <end position="252"/>
    </location>
</feature>
<dbReference type="FunCoup" id="A0A1H9BEI0">
    <property type="interactions" value="237"/>
</dbReference>
<evidence type="ECO:0000256" key="8">
    <source>
        <dbReference type="RuleBase" id="RU363041"/>
    </source>
</evidence>
<organism evidence="9 10">
    <name type="scientific">Neolewinella agarilytica</name>
    <dbReference type="NCBI Taxonomy" id="478744"/>
    <lineage>
        <taxon>Bacteria</taxon>
        <taxon>Pseudomonadati</taxon>
        <taxon>Bacteroidota</taxon>
        <taxon>Saprospiria</taxon>
        <taxon>Saprospirales</taxon>
        <taxon>Lewinellaceae</taxon>
        <taxon>Neolewinella</taxon>
    </lineage>
</organism>
<dbReference type="PANTHER" id="PTHR30269:SF0">
    <property type="entry name" value="MEMBRANE TRANSPORTER PROTEIN YFCA-RELATED"/>
    <property type="match status" value="1"/>
</dbReference>
<reference evidence="10" key="1">
    <citation type="submission" date="2016-10" db="EMBL/GenBank/DDBJ databases">
        <authorList>
            <person name="Varghese N."/>
            <person name="Submissions S."/>
        </authorList>
    </citation>
    <scope>NUCLEOTIDE SEQUENCE [LARGE SCALE GENOMIC DNA]</scope>
    <source>
        <strain evidence="10">DSM 24740</strain>
    </source>
</reference>
<protein>
    <recommendedName>
        <fullName evidence="8">Probable membrane transporter protein</fullName>
    </recommendedName>
</protein>
<keyword evidence="10" id="KW-1185">Reference proteome</keyword>
<evidence type="ECO:0000256" key="5">
    <source>
        <dbReference type="ARBA" id="ARBA00022692"/>
    </source>
</evidence>
<dbReference type="PANTHER" id="PTHR30269">
    <property type="entry name" value="TRANSMEMBRANE PROTEIN YFCA"/>
    <property type="match status" value="1"/>
</dbReference>
<evidence type="ECO:0000256" key="3">
    <source>
        <dbReference type="ARBA" id="ARBA00022448"/>
    </source>
</evidence>
<keyword evidence="5 8" id="KW-0812">Transmembrane</keyword>